<feature type="transmembrane region" description="Helical" evidence="1">
    <location>
        <begin position="12"/>
        <end position="30"/>
    </location>
</feature>
<evidence type="ECO:0000313" key="2">
    <source>
        <dbReference type="EMBL" id="PKR86347.1"/>
    </source>
</evidence>
<proteinExistence type="predicted"/>
<feature type="transmembrane region" description="Helical" evidence="1">
    <location>
        <begin position="66"/>
        <end position="85"/>
    </location>
</feature>
<keyword evidence="1" id="KW-0472">Membrane</keyword>
<evidence type="ECO:0000313" key="3">
    <source>
        <dbReference type="Proteomes" id="UP000233440"/>
    </source>
</evidence>
<keyword evidence="1" id="KW-1133">Transmembrane helix</keyword>
<keyword evidence="1" id="KW-0812">Transmembrane</keyword>
<sequence length="90" mass="10623">MGKKQPWYLKKGSLYFFCIVTPPIGYIILISNLKKFEYNERIQYLILATIMASIWILKFLPKNISLYFWCLVLAIIIGSSIIKFIDKKKK</sequence>
<name>A0A2N3LP50_9BACI</name>
<dbReference type="AlphaFoldDB" id="A0A2N3LP50"/>
<dbReference type="EMBL" id="PIQO01000002">
    <property type="protein sequence ID" value="PKR86347.1"/>
    <property type="molecule type" value="Genomic_DNA"/>
</dbReference>
<gene>
    <name evidence="2" type="ORF">CWO92_04405</name>
</gene>
<organism evidence="2 3">
    <name type="scientific">Heyndrickxia camelliae</name>
    <dbReference type="NCBI Taxonomy" id="1707093"/>
    <lineage>
        <taxon>Bacteria</taxon>
        <taxon>Bacillati</taxon>
        <taxon>Bacillota</taxon>
        <taxon>Bacilli</taxon>
        <taxon>Bacillales</taxon>
        <taxon>Bacillaceae</taxon>
        <taxon>Heyndrickxia</taxon>
    </lineage>
</organism>
<evidence type="ECO:0000256" key="1">
    <source>
        <dbReference type="SAM" id="Phobius"/>
    </source>
</evidence>
<dbReference type="Proteomes" id="UP000233440">
    <property type="component" value="Unassembled WGS sequence"/>
</dbReference>
<reference evidence="2 3" key="1">
    <citation type="submission" date="2017-11" db="EMBL/GenBank/DDBJ databases">
        <title>Bacillus camelliae sp. nov., isolated from pu'er tea.</title>
        <authorList>
            <person name="Niu L."/>
        </authorList>
    </citation>
    <scope>NUCLEOTIDE SEQUENCE [LARGE SCALE GENOMIC DNA]</scope>
    <source>
        <strain evidence="2 3">7578-1</strain>
    </source>
</reference>
<protein>
    <submittedName>
        <fullName evidence="2">Uncharacterized protein</fullName>
    </submittedName>
</protein>
<feature type="transmembrane region" description="Helical" evidence="1">
    <location>
        <begin position="42"/>
        <end position="60"/>
    </location>
</feature>
<accession>A0A2N3LP50</accession>
<comment type="caution">
    <text evidence="2">The sequence shown here is derived from an EMBL/GenBank/DDBJ whole genome shotgun (WGS) entry which is preliminary data.</text>
</comment>
<keyword evidence="3" id="KW-1185">Reference proteome</keyword>